<name>A0A6C0J739_9ZZZZ</name>
<evidence type="ECO:0000313" key="1">
    <source>
        <dbReference type="EMBL" id="QHU00561.1"/>
    </source>
</evidence>
<dbReference type="AlphaFoldDB" id="A0A6C0J739"/>
<dbReference type="EMBL" id="MN740328">
    <property type="protein sequence ID" value="QHU00561.1"/>
    <property type="molecule type" value="Genomic_DNA"/>
</dbReference>
<organism evidence="1">
    <name type="scientific">viral metagenome</name>
    <dbReference type="NCBI Taxonomy" id="1070528"/>
    <lineage>
        <taxon>unclassified sequences</taxon>
        <taxon>metagenomes</taxon>
        <taxon>organismal metagenomes</taxon>
    </lineage>
</organism>
<accession>A0A6C0J739</accession>
<proteinExistence type="predicted"/>
<protein>
    <recommendedName>
        <fullName evidence="2">Ankyrin repeat protein</fullName>
    </recommendedName>
</protein>
<evidence type="ECO:0008006" key="2">
    <source>
        <dbReference type="Google" id="ProtNLM"/>
    </source>
</evidence>
<reference evidence="1" key="1">
    <citation type="journal article" date="2020" name="Nature">
        <title>Giant virus diversity and host interactions through global metagenomics.</title>
        <authorList>
            <person name="Schulz F."/>
            <person name="Roux S."/>
            <person name="Paez-Espino D."/>
            <person name="Jungbluth S."/>
            <person name="Walsh D.A."/>
            <person name="Denef V.J."/>
            <person name="McMahon K.D."/>
            <person name="Konstantinidis K.T."/>
            <person name="Eloe-Fadrosh E.A."/>
            <person name="Kyrpides N.C."/>
            <person name="Woyke T."/>
        </authorList>
    </citation>
    <scope>NUCLEOTIDE SEQUENCE</scope>
    <source>
        <strain evidence="1">GVMAG-M-3300025860-20</strain>
    </source>
</reference>
<sequence length="293" mass="35041">MSRLEHYIKQSNYPYINKIRDMFLKKSDSLILLNYLKKGLIKGYVNTNDYIQHPYDKNCWIPLIYMFSLTNQYHEIVKLLLKRKAIPSLEPDVDIDCLKPILFNCHSLYLSHFINKGKCNLNYPNSVLLYNLKNVLRCAEWKRLQILDNLKFINGSKLIIDNDEDLVYFCILTLKNYLFYCYNERKNLEDKTTETNNTINKFVKTIDILHKWGHTFSSESFALCKEFYMYEFLSLNIFKDNHDDEKVVFHEDLLPLKVACFRPLLNDFRYAETCRILKMDIDERLNIRSSSIK</sequence>